<organism evidence="3 4">
    <name type="scientific">Chara braunii</name>
    <name type="common">Braun's stonewort</name>
    <dbReference type="NCBI Taxonomy" id="69332"/>
    <lineage>
        <taxon>Eukaryota</taxon>
        <taxon>Viridiplantae</taxon>
        <taxon>Streptophyta</taxon>
        <taxon>Charophyceae</taxon>
        <taxon>Charales</taxon>
        <taxon>Characeae</taxon>
        <taxon>Chara</taxon>
    </lineage>
</organism>
<accession>A0A388JLP6</accession>
<dbReference type="PANTHER" id="PTHR32166:SF123">
    <property type="entry name" value="BED-TYPE DOMAIN-CONTAINING PROTEIN"/>
    <property type="match status" value="1"/>
</dbReference>
<feature type="compositionally biased region" description="Acidic residues" evidence="1">
    <location>
        <begin position="50"/>
        <end position="66"/>
    </location>
</feature>
<evidence type="ECO:0000256" key="1">
    <source>
        <dbReference type="SAM" id="MobiDB-lite"/>
    </source>
</evidence>
<feature type="region of interest" description="Disordered" evidence="1">
    <location>
        <begin position="508"/>
        <end position="600"/>
    </location>
</feature>
<feature type="region of interest" description="Disordered" evidence="1">
    <location>
        <begin position="1"/>
        <end position="108"/>
    </location>
</feature>
<protein>
    <recommendedName>
        <fullName evidence="2">DUF659 domain-containing protein</fullName>
    </recommendedName>
</protein>
<feature type="compositionally biased region" description="Basic and acidic residues" evidence="1">
    <location>
        <begin position="67"/>
        <end position="78"/>
    </location>
</feature>
<dbReference type="InterPro" id="IPR007021">
    <property type="entry name" value="DUF659"/>
</dbReference>
<proteinExistence type="predicted"/>
<feature type="region of interest" description="Disordered" evidence="1">
    <location>
        <begin position="448"/>
        <end position="467"/>
    </location>
</feature>
<evidence type="ECO:0000313" key="3">
    <source>
        <dbReference type="EMBL" id="GBG58734.1"/>
    </source>
</evidence>
<feature type="compositionally biased region" description="Gly residues" evidence="1">
    <location>
        <begin position="1"/>
        <end position="20"/>
    </location>
</feature>
<dbReference type="EMBL" id="BFEA01000001">
    <property type="protein sequence ID" value="GBG58734.1"/>
    <property type="molecule type" value="Genomic_DNA"/>
</dbReference>
<feature type="compositionally biased region" description="Basic and acidic residues" evidence="1">
    <location>
        <begin position="451"/>
        <end position="467"/>
    </location>
</feature>
<dbReference type="Pfam" id="PF04937">
    <property type="entry name" value="DUF659"/>
    <property type="match status" value="1"/>
</dbReference>
<feature type="compositionally biased region" description="Gly residues" evidence="1">
    <location>
        <begin position="89"/>
        <end position="101"/>
    </location>
</feature>
<gene>
    <name evidence="3" type="ORF">CBR_g134</name>
</gene>
<feature type="region of interest" description="Disordered" evidence="1">
    <location>
        <begin position="474"/>
        <end position="495"/>
    </location>
</feature>
<reference evidence="3 4" key="1">
    <citation type="journal article" date="2018" name="Cell">
        <title>The Chara Genome: Secondary Complexity and Implications for Plant Terrestrialization.</title>
        <authorList>
            <person name="Nishiyama T."/>
            <person name="Sakayama H."/>
            <person name="Vries J.D."/>
            <person name="Buschmann H."/>
            <person name="Saint-Marcoux D."/>
            <person name="Ullrich K.K."/>
            <person name="Haas F.B."/>
            <person name="Vanderstraeten L."/>
            <person name="Becker D."/>
            <person name="Lang D."/>
            <person name="Vosolsobe S."/>
            <person name="Rombauts S."/>
            <person name="Wilhelmsson P.K.I."/>
            <person name="Janitza P."/>
            <person name="Kern R."/>
            <person name="Heyl A."/>
            <person name="Rumpler F."/>
            <person name="Villalobos L.I.A.C."/>
            <person name="Clay J.M."/>
            <person name="Skokan R."/>
            <person name="Toyoda A."/>
            <person name="Suzuki Y."/>
            <person name="Kagoshima H."/>
            <person name="Schijlen E."/>
            <person name="Tajeshwar N."/>
            <person name="Catarino B."/>
            <person name="Hetherington A.J."/>
            <person name="Saltykova A."/>
            <person name="Bonnot C."/>
            <person name="Breuninger H."/>
            <person name="Symeonidi A."/>
            <person name="Radhakrishnan G.V."/>
            <person name="Van Nieuwerburgh F."/>
            <person name="Deforce D."/>
            <person name="Chang C."/>
            <person name="Karol K.G."/>
            <person name="Hedrich R."/>
            <person name="Ulvskov P."/>
            <person name="Glockner G."/>
            <person name="Delwiche C.F."/>
            <person name="Petrasek J."/>
            <person name="Van de Peer Y."/>
            <person name="Friml J."/>
            <person name="Beilby M."/>
            <person name="Dolan L."/>
            <person name="Kohara Y."/>
            <person name="Sugano S."/>
            <person name="Fujiyama A."/>
            <person name="Delaux P.-M."/>
            <person name="Quint M."/>
            <person name="TheiBen G."/>
            <person name="Hagemann M."/>
            <person name="Harholt J."/>
            <person name="Dunand C."/>
            <person name="Zachgo S."/>
            <person name="Langdale J."/>
            <person name="Maumus F."/>
            <person name="Straeten D.V.D."/>
            <person name="Gould S.B."/>
            <person name="Rensing S.A."/>
        </authorList>
    </citation>
    <scope>NUCLEOTIDE SEQUENCE [LARGE SCALE GENOMIC DNA]</scope>
    <source>
        <strain evidence="3 4">S276</strain>
    </source>
</reference>
<evidence type="ECO:0000259" key="2">
    <source>
        <dbReference type="Pfam" id="PF04937"/>
    </source>
</evidence>
<feature type="domain" description="DUF659" evidence="2">
    <location>
        <begin position="219"/>
        <end position="320"/>
    </location>
</feature>
<feature type="compositionally biased region" description="Basic residues" evidence="1">
    <location>
        <begin position="409"/>
        <end position="420"/>
    </location>
</feature>
<dbReference type="InterPro" id="IPR012337">
    <property type="entry name" value="RNaseH-like_sf"/>
</dbReference>
<keyword evidence="4" id="KW-1185">Reference proteome</keyword>
<sequence>MDGGKRGRAGGGGRVGGGGDMDGEEGEDTRKGRRRGGMEDEEVRGGGGDKEDEEGQEEEDEQEEEEETKRRREEETWRMRKGRRSKVSGGEGAAAGGGSDKGQGSTARVVATRQTTVRRWVDNEAQKKLDIAWAEAMFRFGIAFNFLNMDTTQTLHAVYLEVVRPKVKLPSYNHMRIGHVGCHLSQDPEGGAFIDCMLGHVRMWVNRLQESASDELLGGGEQGAILVATVTMTGRKKNAPALVRLWEQVMREIGLNRINAICTDNAEVNKKAAQILERHKDKEVARIPWVPCGAHCCSLLLKDLANLSWIKGTVKTANTIVKFIRNHHATHGLMMSIDDTLSLLHPTEVRFGSVYMMLQRLADRVCCVLEAIGTAGSFFKSLMEPVSNNGSVLSGPAQDPEEKEEQERRQRRMVKAPRGRIPKELVDSDSSGNSDLEDLVWKGKCWNESSSEDRSEEAGDSNFELREAPAVPTTSYVGRRTRQRERDLEVEPMPVVDVVDTDVEFLLQPHDDPDEEEATRAKAMADRDAELVDKPMRAEEVRRAALPTRRERERRVAQHNKHTDELVKEVDMEDGENIAMHKEENVVQQGGDEGQRADRP</sequence>
<dbReference type="SUPFAM" id="SSF53098">
    <property type="entry name" value="Ribonuclease H-like"/>
    <property type="match status" value="1"/>
</dbReference>
<name>A0A388JLP6_CHABU</name>
<feature type="region of interest" description="Disordered" evidence="1">
    <location>
        <begin position="389"/>
        <end position="433"/>
    </location>
</feature>
<dbReference type="PANTHER" id="PTHR32166">
    <property type="entry name" value="OSJNBA0013A04.12 PROTEIN"/>
    <property type="match status" value="1"/>
</dbReference>
<comment type="caution">
    <text evidence="3">The sequence shown here is derived from an EMBL/GenBank/DDBJ whole genome shotgun (WGS) entry which is preliminary data.</text>
</comment>
<feature type="compositionally biased region" description="Basic and acidic residues" evidence="1">
    <location>
        <begin position="518"/>
        <end position="570"/>
    </location>
</feature>
<evidence type="ECO:0000313" key="4">
    <source>
        <dbReference type="Proteomes" id="UP000265515"/>
    </source>
</evidence>
<dbReference type="Gramene" id="GBG58734">
    <property type="protein sequence ID" value="GBG58734"/>
    <property type="gene ID" value="CBR_g134"/>
</dbReference>
<dbReference type="AlphaFoldDB" id="A0A388JLP6"/>
<dbReference type="Proteomes" id="UP000265515">
    <property type="component" value="Unassembled WGS sequence"/>
</dbReference>